<proteinExistence type="predicted"/>
<evidence type="ECO:0008006" key="3">
    <source>
        <dbReference type="Google" id="ProtNLM"/>
    </source>
</evidence>
<dbReference type="Pfam" id="PF13830">
    <property type="entry name" value="DUF4192"/>
    <property type="match status" value="1"/>
</dbReference>
<keyword evidence="2" id="KW-1185">Reference proteome</keyword>
<dbReference type="AlphaFoldDB" id="A0A7W5Y7B5"/>
<accession>A0A7W5Y7B5</accession>
<comment type="caution">
    <text evidence="1">The sequence shown here is derived from an EMBL/GenBank/DDBJ whole genome shotgun (WGS) entry which is preliminary data.</text>
</comment>
<protein>
    <recommendedName>
        <fullName evidence="3">DUF4192 domain-containing protein</fullName>
    </recommendedName>
</protein>
<dbReference type="GeneID" id="95389429"/>
<evidence type="ECO:0000313" key="2">
    <source>
        <dbReference type="Proteomes" id="UP000579945"/>
    </source>
</evidence>
<dbReference type="RefSeq" id="WP_183647241.1">
    <property type="nucleotide sequence ID" value="NZ_BAAAXX010000119.1"/>
</dbReference>
<sequence length="364" mass="38674">MSTDLTEPALTLSTPADILAAVPYIVGFHPTDSLVVIGLAGRVGQGEMRVCARWNLPLQPGTLRPLAALFARESITHLVAVGYGPGASVTPAVDEVMSVARWCGVTLCEVLRAHQGRYWSYVCDLADCCPPDGTPYDTSVSQIAAEATVQGLVALPDRSTLEATIAPLPGPVRLSMRRATADAVTALRAGLAAAPDAGHFAQRFVADGLARVRTAIATSLSGGRVDDREAARLGLDLSVIRVRDEAWTLLDDAGQPAHLALWKDLTRRLEPRFVPPAASLLAMSAWRGGDCVLATIALERALAVNPDYSMANLLMHALQHLLSPKLLRDRMPSPAELDSAMGTPHAGWLLPLIGILDEKDEPAA</sequence>
<evidence type="ECO:0000313" key="1">
    <source>
        <dbReference type="EMBL" id="MBB3727113.1"/>
    </source>
</evidence>
<dbReference type="EMBL" id="JACIBV010000001">
    <property type="protein sequence ID" value="MBB3727113.1"/>
    <property type="molecule type" value="Genomic_DNA"/>
</dbReference>
<reference evidence="1 2" key="1">
    <citation type="submission" date="2020-08" db="EMBL/GenBank/DDBJ databases">
        <title>Sequencing the genomes of 1000 actinobacteria strains.</title>
        <authorList>
            <person name="Klenk H.-P."/>
        </authorList>
    </citation>
    <scope>NUCLEOTIDE SEQUENCE [LARGE SCALE GENOMIC DNA]</scope>
    <source>
        <strain evidence="1 2">DSM 44320</strain>
    </source>
</reference>
<dbReference type="Proteomes" id="UP000579945">
    <property type="component" value="Unassembled WGS sequence"/>
</dbReference>
<name>A0A7W5Y7B5_9ACTN</name>
<dbReference type="InterPro" id="IPR025447">
    <property type="entry name" value="DUF4192"/>
</dbReference>
<gene>
    <name evidence="1" type="ORF">FHR33_002973</name>
</gene>
<organism evidence="1 2">
    <name type="scientific">Nonomuraea dietziae</name>
    <dbReference type="NCBI Taxonomy" id="65515"/>
    <lineage>
        <taxon>Bacteria</taxon>
        <taxon>Bacillati</taxon>
        <taxon>Actinomycetota</taxon>
        <taxon>Actinomycetes</taxon>
        <taxon>Streptosporangiales</taxon>
        <taxon>Streptosporangiaceae</taxon>
        <taxon>Nonomuraea</taxon>
    </lineage>
</organism>